<dbReference type="GO" id="GO:0004640">
    <property type="term" value="F:phosphoribosylanthranilate isomerase activity"/>
    <property type="evidence" value="ECO:0007669"/>
    <property type="project" value="TreeGrafter"/>
</dbReference>
<dbReference type="FunFam" id="3.20.20.70:FF:000024">
    <property type="entry name" value="Indole-3-glycerol phosphate synthase"/>
    <property type="match status" value="1"/>
</dbReference>
<keyword evidence="7 9" id="KW-0057">Aromatic amino acid biosynthesis</keyword>
<gene>
    <name evidence="9" type="primary">trpC</name>
    <name evidence="11" type="ORF">CBF27_13165</name>
</gene>
<sequence>MDFLQTILEAKLKEVADMPETAVTRQEDRPSLYHLIRENPEHIHLIAEIKRASPSKGIINQEVDILKQARDYQEAGVSAISVLTSETYFNGSFTDLNRISQVVDLPILCKDFIIDEKQLIRAYNAGASIVLLIVAALTVQKLKELYDKARKLGLEVLVEVHNEKELAAAEALGAKLIGVNNRDLKTFDVTLETSVALAPHQSETVYISESGFRTAQDVRKISSNFQAILVGENLMKATNVTKKALELQVTRND</sequence>
<dbReference type="OrthoDB" id="9804217at2"/>
<evidence type="ECO:0000259" key="10">
    <source>
        <dbReference type="Pfam" id="PF00218"/>
    </source>
</evidence>
<dbReference type="InterPro" id="IPR001468">
    <property type="entry name" value="Indole-3-GlycerolPSynthase_CS"/>
</dbReference>
<comment type="catalytic activity">
    <reaction evidence="1 9">
        <text>1-(2-carboxyphenylamino)-1-deoxy-D-ribulose 5-phosphate + H(+) = (1S,2R)-1-C-(indol-3-yl)glycerol 3-phosphate + CO2 + H2O</text>
        <dbReference type="Rhea" id="RHEA:23476"/>
        <dbReference type="ChEBI" id="CHEBI:15377"/>
        <dbReference type="ChEBI" id="CHEBI:15378"/>
        <dbReference type="ChEBI" id="CHEBI:16526"/>
        <dbReference type="ChEBI" id="CHEBI:58613"/>
        <dbReference type="ChEBI" id="CHEBI:58866"/>
        <dbReference type="EC" id="4.1.1.48"/>
    </reaction>
</comment>
<dbReference type="CDD" id="cd00331">
    <property type="entry name" value="IGPS"/>
    <property type="match status" value="1"/>
</dbReference>
<dbReference type="GO" id="GO:0000162">
    <property type="term" value="P:L-tryptophan biosynthetic process"/>
    <property type="evidence" value="ECO:0007669"/>
    <property type="project" value="UniProtKB-UniRule"/>
</dbReference>
<keyword evidence="6 9" id="KW-0822">Tryptophan biosynthesis</keyword>
<name>A0A430AM85_9ENTE</name>
<evidence type="ECO:0000313" key="11">
    <source>
        <dbReference type="EMBL" id="RSU09241.1"/>
    </source>
</evidence>
<protein>
    <recommendedName>
        <fullName evidence="9">Indole-3-glycerol phosphate synthase</fullName>
        <shortName evidence="9">IGPS</shortName>
        <ecNumber evidence="9">4.1.1.48</ecNumber>
    </recommendedName>
</protein>
<dbReference type="GO" id="GO:0004425">
    <property type="term" value="F:indole-3-glycerol-phosphate synthase activity"/>
    <property type="evidence" value="ECO:0007669"/>
    <property type="project" value="UniProtKB-UniRule"/>
</dbReference>
<feature type="domain" description="Indole-3-glycerol phosphate synthase" evidence="10">
    <location>
        <begin position="6"/>
        <end position="246"/>
    </location>
</feature>
<evidence type="ECO:0000313" key="12">
    <source>
        <dbReference type="Proteomes" id="UP000286773"/>
    </source>
</evidence>
<keyword evidence="8 9" id="KW-0456">Lyase</keyword>
<dbReference type="InterPro" id="IPR045186">
    <property type="entry name" value="Indole-3-glycerol_P_synth"/>
</dbReference>
<dbReference type="RefSeq" id="WP_126815073.1">
    <property type="nucleotide sequence ID" value="NZ_NGKC01000021.1"/>
</dbReference>
<dbReference type="InterPro" id="IPR013785">
    <property type="entry name" value="Aldolase_TIM"/>
</dbReference>
<dbReference type="Gene3D" id="3.20.20.70">
    <property type="entry name" value="Aldolase class I"/>
    <property type="match status" value="1"/>
</dbReference>
<comment type="pathway">
    <text evidence="2 9">Amino-acid biosynthesis; L-tryptophan biosynthesis; L-tryptophan from chorismate: step 4/5.</text>
</comment>
<dbReference type="Proteomes" id="UP000286773">
    <property type="component" value="Unassembled WGS sequence"/>
</dbReference>
<dbReference type="PROSITE" id="PS00614">
    <property type="entry name" value="IGPS"/>
    <property type="match status" value="1"/>
</dbReference>
<dbReference type="NCBIfam" id="NF001377">
    <property type="entry name" value="PRK00278.2-4"/>
    <property type="match status" value="1"/>
</dbReference>
<evidence type="ECO:0000256" key="9">
    <source>
        <dbReference type="HAMAP-Rule" id="MF_00134"/>
    </source>
</evidence>
<organism evidence="11 12">
    <name type="scientific">Vagococcus acidifermentans</name>
    <dbReference type="NCBI Taxonomy" id="564710"/>
    <lineage>
        <taxon>Bacteria</taxon>
        <taxon>Bacillati</taxon>
        <taxon>Bacillota</taxon>
        <taxon>Bacilli</taxon>
        <taxon>Lactobacillales</taxon>
        <taxon>Enterococcaceae</taxon>
        <taxon>Vagococcus</taxon>
    </lineage>
</organism>
<evidence type="ECO:0000256" key="6">
    <source>
        <dbReference type="ARBA" id="ARBA00022822"/>
    </source>
</evidence>
<evidence type="ECO:0000256" key="4">
    <source>
        <dbReference type="ARBA" id="ARBA00022605"/>
    </source>
</evidence>
<dbReference type="SUPFAM" id="SSF51366">
    <property type="entry name" value="Ribulose-phoshate binding barrel"/>
    <property type="match status" value="1"/>
</dbReference>
<dbReference type="EC" id="4.1.1.48" evidence="9"/>
<proteinExistence type="inferred from homology"/>
<evidence type="ECO:0000256" key="2">
    <source>
        <dbReference type="ARBA" id="ARBA00004696"/>
    </source>
</evidence>
<dbReference type="NCBIfam" id="NF001371">
    <property type="entry name" value="PRK00278.1-3"/>
    <property type="match status" value="1"/>
</dbReference>
<dbReference type="PANTHER" id="PTHR22854:SF2">
    <property type="entry name" value="INDOLE-3-GLYCEROL-PHOSPHATE SYNTHASE"/>
    <property type="match status" value="1"/>
</dbReference>
<evidence type="ECO:0000256" key="8">
    <source>
        <dbReference type="ARBA" id="ARBA00023239"/>
    </source>
</evidence>
<accession>A0A430AM85</accession>
<dbReference type="EMBL" id="NGKC01000021">
    <property type="protein sequence ID" value="RSU09241.1"/>
    <property type="molecule type" value="Genomic_DNA"/>
</dbReference>
<dbReference type="Pfam" id="PF00218">
    <property type="entry name" value="IGPS"/>
    <property type="match status" value="1"/>
</dbReference>
<comment type="caution">
    <text evidence="11">The sequence shown here is derived from an EMBL/GenBank/DDBJ whole genome shotgun (WGS) entry which is preliminary data.</text>
</comment>
<keyword evidence="12" id="KW-1185">Reference proteome</keyword>
<evidence type="ECO:0000256" key="5">
    <source>
        <dbReference type="ARBA" id="ARBA00022793"/>
    </source>
</evidence>
<dbReference type="PANTHER" id="PTHR22854">
    <property type="entry name" value="TRYPTOPHAN BIOSYNTHESIS PROTEIN"/>
    <property type="match status" value="1"/>
</dbReference>
<evidence type="ECO:0000256" key="1">
    <source>
        <dbReference type="ARBA" id="ARBA00001633"/>
    </source>
</evidence>
<reference evidence="11 12" key="1">
    <citation type="submission" date="2017-05" db="EMBL/GenBank/DDBJ databases">
        <title>Vagococcus spp. assemblies.</title>
        <authorList>
            <person name="Gulvik C.A."/>
        </authorList>
    </citation>
    <scope>NUCLEOTIDE SEQUENCE [LARGE SCALE GENOMIC DNA]</scope>
    <source>
        <strain evidence="11 12">LMG 24798</strain>
    </source>
</reference>
<comment type="similarity">
    <text evidence="3 9">Belongs to the TrpC family.</text>
</comment>
<evidence type="ECO:0000256" key="3">
    <source>
        <dbReference type="ARBA" id="ARBA00008737"/>
    </source>
</evidence>
<keyword evidence="5 9" id="KW-0210">Decarboxylase</keyword>
<dbReference type="InterPro" id="IPR011060">
    <property type="entry name" value="RibuloseP-bd_barrel"/>
</dbReference>
<dbReference type="InterPro" id="IPR013798">
    <property type="entry name" value="Indole-3-glycerol_P_synth_dom"/>
</dbReference>
<dbReference type="UniPathway" id="UPA00035">
    <property type="reaction ID" value="UER00043"/>
</dbReference>
<evidence type="ECO:0000256" key="7">
    <source>
        <dbReference type="ARBA" id="ARBA00023141"/>
    </source>
</evidence>
<dbReference type="HAMAP" id="MF_00134_B">
    <property type="entry name" value="IGPS_B"/>
    <property type="match status" value="1"/>
</dbReference>
<keyword evidence="4 9" id="KW-0028">Amino-acid biosynthesis</keyword>
<dbReference type="AlphaFoldDB" id="A0A430AM85"/>